<dbReference type="InterPro" id="IPR011990">
    <property type="entry name" value="TPR-like_helical_dom_sf"/>
</dbReference>
<feature type="chain" id="PRO_5031087827" evidence="2">
    <location>
        <begin position="19"/>
        <end position="484"/>
    </location>
</feature>
<dbReference type="PROSITE" id="PS50005">
    <property type="entry name" value="TPR"/>
    <property type="match status" value="2"/>
</dbReference>
<gene>
    <name evidence="3" type="ORF">HDF25_003659</name>
</gene>
<dbReference type="Pfam" id="PF13432">
    <property type="entry name" value="TPR_16"/>
    <property type="match status" value="1"/>
</dbReference>
<dbReference type="AlphaFoldDB" id="A0A7X0J7Y3"/>
<accession>A0A7X0J7Y3</accession>
<dbReference type="PANTHER" id="PTHR12558">
    <property type="entry name" value="CELL DIVISION CYCLE 16,23,27"/>
    <property type="match status" value="1"/>
</dbReference>
<keyword evidence="2" id="KW-0732">Signal</keyword>
<protein>
    <submittedName>
        <fullName evidence="3">Tetratricopeptide (TPR) repeat protein</fullName>
    </submittedName>
</protein>
<evidence type="ECO:0000256" key="2">
    <source>
        <dbReference type="SAM" id="SignalP"/>
    </source>
</evidence>
<dbReference type="RefSeq" id="WP_184627279.1">
    <property type="nucleotide sequence ID" value="NZ_JACHCC010000009.1"/>
</dbReference>
<dbReference type="Proteomes" id="UP000521017">
    <property type="component" value="Unassembled WGS sequence"/>
</dbReference>
<dbReference type="EMBL" id="JACHCC010000009">
    <property type="protein sequence ID" value="MBB6501492.1"/>
    <property type="molecule type" value="Genomic_DNA"/>
</dbReference>
<dbReference type="SMART" id="SM00028">
    <property type="entry name" value="TPR"/>
    <property type="match status" value="6"/>
</dbReference>
<evidence type="ECO:0000313" key="3">
    <source>
        <dbReference type="EMBL" id="MBB6501492.1"/>
    </source>
</evidence>
<dbReference type="SUPFAM" id="SSF48452">
    <property type="entry name" value="TPR-like"/>
    <property type="match status" value="2"/>
</dbReference>
<sequence>MKRIVVLCSILILGLTSAAQQLPVSAGDSVRIKQLFFAGLSDKLKENYQRSKDNFSKITTLDARNAPAWYEIALLSFRQNNMAEAETAIKTAVAIDQSNIWYWKLLAEVYKTTGNMVNLIPVFDQLIRLAPNQQSYQFDRANAIAISGKKEEALAAYTLLEKKFGPSESIDNARRRITEGPSARETVSTVNAGEAMAVATLYLSQKKYSAASRVLENIAGTHQDDPLFLALYGDVLYETGNLPAALVNYKKALKLTDQLYGVWEKVLNISILMGQYQQMIKIGEDALSVYPNQAILYYYMAFALHRENQNKEALEHIKSALTLDGDNKELQALIFALQAEILIDEGKTSAADNAFEHAVQLDPQNFLIMNNYAYYLALRNENLTKAVALIAVAAKALPGDASIADTYALILFKMDQLDLARLWIEKALQNNESGNSIYLEHYGDILFKDGALDEALIQWKKSRDAGNESPVLKRKIDEKKYFTK</sequence>
<keyword evidence="1" id="KW-0802">TPR repeat</keyword>
<evidence type="ECO:0000313" key="4">
    <source>
        <dbReference type="Proteomes" id="UP000521017"/>
    </source>
</evidence>
<reference evidence="3 4" key="1">
    <citation type="submission" date="2020-08" db="EMBL/GenBank/DDBJ databases">
        <title>Genomic Encyclopedia of Type Strains, Phase IV (KMG-V): Genome sequencing to study the core and pangenomes of soil and plant-associated prokaryotes.</title>
        <authorList>
            <person name="Whitman W."/>
        </authorList>
    </citation>
    <scope>NUCLEOTIDE SEQUENCE [LARGE SCALE GENOMIC DNA]</scope>
    <source>
        <strain evidence="3 4">M2T3</strain>
    </source>
</reference>
<dbReference type="PANTHER" id="PTHR12558:SF13">
    <property type="entry name" value="CELL DIVISION CYCLE PROTEIN 27 HOMOLOG"/>
    <property type="match status" value="1"/>
</dbReference>
<feature type="repeat" description="TPR" evidence="1">
    <location>
        <begin position="294"/>
        <end position="327"/>
    </location>
</feature>
<name>A0A7X0J7Y3_9SPHI</name>
<feature type="signal peptide" evidence="2">
    <location>
        <begin position="1"/>
        <end position="18"/>
    </location>
</feature>
<dbReference type="Pfam" id="PF13429">
    <property type="entry name" value="TPR_15"/>
    <property type="match status" value="1"/>
</dbReference>
<proteinExistence type="predicted"/>
<evidence type="ECO:0000256" key="1">
    <source>
        <dbReference type="PROSITE-ProRule" id="PRU00339"/>
    </source>
</evidence>
<dbReference type="Gene3D" id="1.25.40.10">
    <property type="entry name" value="Tetratricopeptide repeat domain"/>
    <property type="match status" value="3"/>
</dbReference>
<feature type="repeat" description="TPR" evidence="1">
    <location>
        <begin position="332"/>
        <end position="365"/>
    </location>
</feature>
<dbReference type="InterPro" id="IPR019734">
    <property type="entry name" value="TPR_rpt"/>
</dbReference>
<comment type="caution">
    <text evidence="3">The sequence shown here is derived from an EMBL/GenBank/DDBJ whole genome shotgun (WGS) entry which is preliminary data.</text>
</comment>
<organism evidence="3 4">
    <name type="scientific">Pedobacter cryoconitis</name>
    <dbReference type="NCBI Taxonomy" id="188932"/>
    <lineage>
        <taxon>Bacteria</taxon>
        <taxon>Pseudomonadati</taxon>
        <taxon>Bacteroidota</taxon>
        <taxon>Sphingobacteriia</taxon>
        <taxon>Sphingobacteriales</taxon>
        <taxon>Sphingobacteriaceae</taxon>
        <taxon>Pedobacter</taxon>
    </lineage>
</organism>
<dbReference type="GO" id="GO:0051301">
    <property type="term" value="P:cell division"/>
    <property type="evidence" value="ECO:0007669"/>
    <property type="project" value="TreeGrafter"/>
</dbReference>